<accession>A0ABR6G2R6</accession>
<reference evidence="2 3" key="1">
    <citation type="submission" date="2020-08" db="EMBL/GenBank/DDBJ databases">
        <title>Genomic Encyclopedia of Type Strains, Phase III (KMG-III): the genomes of soil and plant-associated and newly described type strains.</title>
        <authorList>
            <person name="Whitman W."/>
        </authorList>
    </citation>
    <scope>NUCLEOTIDE SEQUENCE [LARGE SCALE GENOMIC DNA]</scope>
    <source>
        <strain evidence="2 3">CECT 8280</strain>
    </source>
</reference>
<dbReference type="InterPro" id="IPR054189">
    <property type="entry name" value="DUF6894"/>
</dbReference>
<evidence type="ECO:0000313" key="3">
    <source>
        <dbReference type="Proteomes" id="UP000542811"/>
    </source>
</evidence>
<keyword evidence="3" id="KW-1185">Reference proteome</keyword>
<proteinExistence type="predicted"/>
<dbReference type="Pfam" id="PF21834">
    <property type="entry name" value="DUF6894"/>
    <property type="match status" value="1"/>
</dbReference>
<gene>
    <name evidence="2" type="ORF">FHS25_000988</name>
</gene>
<organism evidence="2 3">
    <name type="scientific">Rhizobium laguerreae</name>
    <dbReference type="NCBI Taxonomy" id="1076926"/>
    <lineage>
        <taxon>Bacteria</taxon>
        <taxon>Pseudomonadati</taxon>
        <taxon>Pseudomonadota</taxon>
        <taxon>Alphaproteobacteria</taxon>
        <taxon>Hyphomicrobiales</taxon>
        <taxon>Rhizobiaceae</taxon>
        <taxon>Rhizobium/Agrobacterium group</taxon>
        <taxon>Rhizobium</taxon>
    </lineage>
</organism>
<name>A0ABR6G2R6_9HYPH</name>
<feature type="domain" description="DUF6894" evidence="1">
    <location>
        <begin position="19"/>
        <end position="85"/>
    </location>
</feature>
<sequence>MFAAEPLALSSRGCVVPKFYFQLFDRDGVGATETGYDFDSVEAAKAEARRVLAEMAAEGLPAAPLNMLSVELFDESRRPLAEIRLILEEISK</sequence>
<dbReference type="EMBL" id="JACHXX010000001">
    <property type="protein sequence ID" value="MBB3160556.1"/>
    <property type="molecule type" value="Genomic_DNA"/>
</dbReference>
<evidence type="ECO:0000313" key="2">
    <source>
        <dbReference type="EMBL" id="MBB3160556.1"/>
    </source>
</evidence>
<comment type="caution">
    <text evidence="2">The sequence shown here is derived from an EMBL/GenBank/DDBJ whole genome shotgun (WGS) entry which is preliminary data.</text>
</comment>
<dbReference type="Proteomes" id="UP000542811">
    <property type="component" value="Unassembled WGS sequence"/>
</dbReference>
<protein>
    <recommendedName>
        <fullName evidence="1">DUF6894 domain-containing protein</fullName>
    </recommendedName>
</protein>
<evidence type="ECO:0000259" key="1">
    <source>
        <dbReference type="Pfam" id="PF21834"/>
    </source>
</evidence>